<dbReference type="SMART" id="SM00862">
    <property type="entry name" value="Trans_reg_C"/>
    <property type="match status" value="1"/>
</dbReference>
<name>A0A6G9H2K9_9ACTN</name>
<dbReference type="CDD" id="cd15831">
    <property type="entry name" value="BTAD"/>
    <property type="match status" value="1"/>
</dbReference>
<dbReference type="PANTHER" id="PTHR35807:SF1">
    <property type="entry name" value="TRANSCRIPTIONAL REGULATOR REDD"/>
    <property type="match status" value="1"/>
</dbReference>
<dbReference type="RefSeq" id="WP_167032063.1">
    <property type="nucleotide sequence ID" value="NZ_CP050177.1"/>
</dbReference>
<dbReference type="AlphaFoldDB" id="A0A6G9H2K9"/>
<keyword evidence="9" id="KW-1185">Reference proteome</keyword>
<keyword evidence="5" id="KW-0804">Transcription</keyword>
<evidence type="ECO:0000256" key="2">
    <source>
        <dbReference type="ARBA" id="ARBA00023012"/>
    </source>
</evidence>
<dbReference type="GO" id="GO:0000160">
    <property type="term" value="P:phosphorelay signal transduction system"/>
    <property type="evidence" value="ECO:0007669"/>
    <property type="project" value="UniProtKB-KW"/>
</dbReference>
<accession>A0A6G9H2K9</accession>
<dbReference type="SUPFAM" id="SSF48452">
    <property type="entry name" value="TPR-like"/>
    <property type="match status" value="2"/>
</dbReference>
<keyword evidence="2" id="KW-0902">Two-component regulatory system</keyword>
<evidence type="ECO:0000313" key="9">
    <source>
        <dbReference type="Proteomes" id="UP000501179"/>
    </source>
</evidence>
<organism evidence="8 9">
    <name type="scientific">Streptomyces liangshanensis</name>
    <dbReference type="NCBI Taxonomy" id="2717324"/>
    <lineage>
        <taxon>Bacteria</taxon>
        <taxon>Bacillati</taxon>
        <taxon>Actinomycetota</taxon>
        <taxon>Actinomycetes</taxon>
        <taxon>Kitasatosporales</taxon>
        <taxon>Streptomycetaceae</taxon>
        <taxon>Streptomyces</taxon>
    </lineage>
</organism>
<dbReference type="GO" id="GO:0006355">
    <property type="term" value="P:regulation of DNA-templated transcription"/>
    <property type="evidence" value="ECO:0007669"/>
    <property type="project" value="InterPro"/>
</dbReference>
<dbReference type="PANTHER" id="PTHR35807">
    <property type="entry name" value="TRANSCRIPTIONAL REGULATOR REDD-RELATED"/>
    <property type="match status" value="1"/>
</dbReference>
<dbReference type="Gene3D" id="1.10.10.10">
    <property type="entry name" value="Winged helix-like DNA-binding domain superfamily/Winged helix DNA-binding domain"/>
    <property type="match status" value="1"/>
</dbReference>
<dbReference type="InterPro" id="IPR019734">
    <property type="entry name" value="TPR_rpt"/>
</dbReference>
<dbReference type="EMBL" id="CP050177">
    <property type="protein sequence ID" value="QIQ04367.1"/>
    <property type="molecule type" value="Genomic_DNA"/>
</dbReference>
<gene>
    <name evidence="8" type="ORF">HA039_20515</name>
</gene>
<dbReference type="InterPro" id="IPR027417">
    <property type="entry name" value="P-loop_NTPase"/>
</dbReference>
<dbReference type="InterPro" id="IPR051677">
    <property type="entry name" value="AfsR-DnrI-RedD_regulator"/>
</dbReference>
<comment type="similarity">
    <text evidence="1">Belongs to the AfsR/DnrI/RedD regulatory family.</text>
</comment>
<sequence length="992" mass="107328">MGDRLCFKVLGPLIVVSGERKVVVGGARQRTVLSLLLLSPGRTVPVDTLVDEVWNGSPPATARTQIAIVVAALRKTFKAEGAGDDTIVTAHPGYLLNTEGHYVDSVDFTELVARAEAEAAEGRLDDAAVLYRRALGLWRGPALAGVSGLAVEEEAARLQEHRLNAYDDATAVQLALGRHYELVPELAGVVREHPLRERTRHHLMLAQYRSGRRAEAMESYREAREVFVEELGLEPGPDLQELHDLILRDDPSLTGEGGSAGPAAVAGAPDVVVVPSELPPDVPGFTGREGELAALDGLVTELAAGEHRPAVGLVTGVAGVGKSGLVVHWAHRVAEAFPDGRLFADLRGYDGEHEPVSVSDVLSRFLRSLGVRGPQVPDALEERVALYRSLLSERRVLIVLDNVRTFAQLRPLLPGSGASCALITSRDQLEQLVTWPHAARVHLGVLPRQEAVELVGRIAGEERIAARADVVRLVELCDRLPLAVRIAAARLASKPHWSVRHMVGRLSDERRRLDELSQGESQVRAGFELSYRYLPLLSARLYRCLGLVDVPDFTSWVAAALLDVDVLDAELLLEDLVDAQFLEVVGIDATGRLRYRLQNLLRLYAAERARQDDPAGERQEALRRVFATGLSIAEEAHRREHGGDFSIVHSGVSRRLVDSELLEELLVDPLEWFEAERLCLVGMVEQAARMGMAGLAWDLTVSSAVLFETRGYIDNWRVCAGVALDAARAAGDVRGQAAMLQHQGAIALSHHSMDDAVARSLEALELFASAGEELGRALVLRNLAVAYRITGEVDRVAECLTAALPVFRAVGDRSSEASALQSMAQLELDRGDPAAALGHALEAVRVAEPLGSGGSRNLAQSLYRVGSAQFALNRFAEAEAAHLRVEELSRAKCDDHGLAHALFGLGQARAALGAVEQAERAFVEGRSIAQGIDSPLIEGRIRLGLGVLLGERGRWEEGRVDVLRAGELFKRSGATPWEEEVARVLGEFGTSG</sequence>
<evidence type="ECO:0000256" key="4">
    <source>
        <dbReference type="ARBA" id="ARBA00023125"/>
    </source>
</evidence>
<dbReference type="SUPFAM" id="SSF52540">
    <property type="entry name" value="P-loop containing nucleoside triphosphate hydrolases"/>
    <property type="match status" value="1"/>
</dbReference>
<dbReference type="InterPro" id="IPR011990">
    <property type="entry name" value="TPR-like_helical_dom_sf"/>
</dbReference>
<dbReference type="Pfam" id="PF03704">
    <property type="entry name" value="BTAD"/>
    <property type="match status" value="1"/>
</dbReference>
<dbReference type="Gene3D" id="3.40.50.300">
    <property type="entry name" value="P-loop containing nucleotide triphosphate hydrolases"/>
    <property type="match status" value="1"/>
</dbReference>
<reference evidence="8 9" key="1">
    <citation type="submission" date="2020-03" db="EMBL/GenBank/DDBJ databases">
        <title>A novel species.</title>
        <authorList>
            <person name="Gao J."/>
        </authorList>
    </citation>
    <scope>NUCLEOTIDE SEQUENCE [LARGE SCALE GENOMIC DNA]</scope>
    <source>
        <strain evidence="8 9">QMT-12</strain>
    </source>
</reference>
<dbReference type="GO" id="GO:0003677">
    <property type="term" value="F:DNA binding"/>
    <property type="evidence" value="ECO:0007669"/>
    <property type="project" value="UniProtKB-UniRule"/>
</dbReference>
<dbReference type="KEGG" id="slia:HA039_20515"/>
<dbReference type="SMART" id="SM01043">
    <property type="entry name" value="BTAD"/>
    <property type="match status" value="1"/>
</dbReference>
<feature type="domain" description="OmpR/PhoB-type" evidence="7">
    <location>
        <begin position="1"/>
        <end position="98"/>
    </location>
</feature>
<proteinExistence type="inferred from homology"/>
<keyword evidence="3" id="KW-0805">Transcription regulation</keyword>
<dbReference type="InterPro" id="IPR016032">
    <property type="entry name" value="Sig_transdc_resp-reg_C-effctor"/>
</dbReference>
<dbReference type="InterPro" id="IPR036388">
    <property type="entry name" value="WH-like_DNA-bd_sf"/>
</dbReference>
<evidence type="ECO:0000259" key="7">
    <source>
        <dbReference type="PROSITE" id="PS51755"/>
    </source>
</evidence>
<dbReference type="PROSITE" id="PS51755">
    <property type="entry name" value="OMPR_PHOB"/>
    <property type="match status" value="1"/>
</dbReference>
<feature type="DNA-binding region" description="OmpR/PhoB-type" evidence="6">
    <location>
        <begin position="1"/>
        <end position="98"/>
    </location>
</feature>
<evidence type="ECO:0000256" key="6">
    <source>
        <dbReference type="PROSITE-ProRule" id="PRU01091"/>
    </source>
</evidence>
<dbReference type="Pfam" id="PF00486">
    <property type="entry name" value="Trans_reg_C"/>
    <property type="match status" value="1"/>
</dbReference>
<evidence type="ECO:0000256" key="3">
    <source>
        <dbReference type="ARBA" id="ARBA00023015"/>
    </source>
</evidence>
<dbReference type="InterPro" id="IPR005158">
    <property type="entry name" value="BTAD"/>
</dbReference>
<keyword evidence="4 6" id="KW-0238">DNA-binding</keyword>
<protein>
    <submittedName>
        <fullName evidence="8">Transcriptional regulator</fullName>
    </submittedName>
</protein>
<dbReference type="SMART" id="SM00028">
    <property type="entry name" value="TPR"/>
    <property type="match status" value="6"/>
</dbReference>
<dbReference type="SUPFAM" id="SSF46894">
    <property type="entry name" value="C-terminal effector domain of the bipartite response regulators"/>
    <property type="match status" value="1"/>
</dbReference>
<evidence type="ECO:0000256" key="1">
    <source>
        <dbReference type="ARBA" id="ARBA00005820"/>
    </source>
</evidence>
<dbReference type="Proteomes" id="UP000501179">
    <property type="component" value="Chromosome"/>
</dbReference>
<dbReference type="Gene3D" id="1.25.40.10">
    <property type="entry name" value="Tetratricopeptide repeat domain"/>
    <property type="match status" value="2"/>
</dbReference>
<dbReference type="InterPro" id="IPR001867">
    <property type="entry name" value="OmpR/PhoB-type_DNA-bd"/>
</dbReference>
<dbReference type="PRINTS" id="PR00364">
    <property type="entry name" value="DISEASERSIST"/>
</dbReference>
<evidence type="ECO:0000313" key="8">
    <source>
        <dbReference type="EMBL" id="QIQ04367.1"/>
    </source>
</evidence>
<evidence type="ECO:0000256" key="5">
    <source>
        <dbReference type="ARBA" id="ARBA00023163"/>
    </source>
</evidence>